<dbReference type="AlphaFoldDB" id="A0A977T6R6"/>
<dbReference type="EMBL" id="OP056329">
    <property type="protein sequence ID" value="UXP70931.1"/>
    <property type="molecule type" value="Genomic_DNA"/>
</dbReference>
<name>A0A977T6R6_9BACT</name>
<reference evidence="1" key="1">
    <citation type="journal article" date="2022" name="bioRxiv">
        <title>Energy transfer in ubiquitous rhodopsin pumps with xanthophyll antennas.</title>
        <authorList>
            <person name="Chazan A."/>
            <person name="Das I."/>
            <person name="Fujiwara T."/>
            <person name="Murakoshi S."/>
            <person name="Shihoya W."/>
            <person name="Rozenberg A."/>
            <person name="Molina-Marquez A."/>
            <person name="Larom S."/>
            <person name="Pushkarev A."/>
            <person name="Malakar P."/>
            <person name="Ruhman S."/>
            <person name="Hasegawa M."/>
            <person name="Tsukamoto Y."/>
            <person name="Ishizuka T."/>
            <person name="Konno M."/>
            <person name="Nagata T."/>
            <person name="Inoue K."/>
            <person name="Mizuno Y."/>
            <person name="Katayama K."/>
            <person name="Abe-Yoshizumi R."/>
            <person name="Kandori H."/>
            <person name="Leon R.M."/>
            <person name="Yoshizawa S."/>
            <person name="Sheves M."/>
            <person name="Nureki O."/>
            <person name="Beja O."/>
        </authorList>
    </citation>
    <scope>NUCLEOTIDE SEQUENCE</scope>
</reference>
<organism evidence="1">
    <name type="scientific">uncultured Bdellovibrionales bacterium</name>
    <dbReference type="NCBI Taxonomy" id="395355"/>
    <lineage>
        <taxon>Bacteria</taxon>
        <taxon>Pseudomonadati</taxon>
        <taxon>Bdellovibrionota</taxon>
        <taxon>Bdellovibrionia</taxon>
        <taxon>Bdellovibrionales</taxon>
        <taxon>environmental samples</taxon>
    </lineage>
</organism>
<gene>
    <name evidence="1" type="ORF">tmp_000010</name>
</gene>
<proteinExistence type="predicted"/>
<evidence type="ECO:0000313" key="1">
    <source>
        <dbReference type="EMBL" id="UXP70931.1"/>
    </source>
</evidence>
<protein>
    <submittedName>
        <fullName evidence="1">Uncharacterized protein</fullName>
    </submittedName>
</protein>
<sequence>MFRKSCQIFIILSVFCGAHPVFSVPTIRYTGVLHHHSIQRDQHVTLDLVSNPQSEVPNSWIGLLKLYFGDLRSREYISFHFDTAHLHGDWLVFDQINQEVSVSFPKFSEEELIGTLRTSFTTEHPELILRKDGNVQLKYPLIKALWGEYEGFCEGSNKKIQLYTYRSSQETNRMGHPFSDYLIIGEAGSEDRETCAETRFCIKNHFFSGAYNFYTENLDLFGRYESGSLRCQTTSTGLRCNGCEYKKTSDEDASVHPIPSGAKSLLPQVSPGQIITPRNLEGSYFGYVYHELLNEYQFADLDFFLVPPKIENGPVGLSSLFRIYFGDLKSQEALTYRYDPIFLPQGATQFLLAKPSLTEINEMDAALEITAVSENTISGVWYSLLFGRIGTFYLQKSSPPQLPDEAIVFGPLSGEYEFENLIMNTGIVAEKIPSNLENPFSPLNFVGRLFHTEALWRAKDIQGGSYDFYTGRLALFLDQKDRYLIGNRETADTLELRVNTLTYLGPLAPFEGSHFLRKKSPSPSTLKRVILPNDEAAER</sequence>
<accession>A0A977T6R6</accession>